<dbReference type="AlphaFoldDB" id="A0A7R8W4N4"/>
<dbReference type="Pfam" id="PF02939">
    <property type="entry name" value="UcrQ"/>
    <property type="match status" value="1"/>
</dbReference>
<protein>
    <recommendedName>
        <fullName evidence="3 13">Cytochrome b-c1 complex subunit 8</fullName>
    </recommendedName>
    <alternativeName>
        <fullName evidence="13">Complex III subunit 8</fullName>
    </alternativeName>
</protein>
<evidence type="ECO:0000313" key="14">
    <source>
        <dbReference type="EMBL" id="CAD7224837.1"/>
    </source>
</evidence>
<evidence type="ECO:0000256" key="6">
    <source>
        <dbReference type="ARBA" id="ARBA00022692"/>
    </source>
</evidence>
<evidence type="ECO:0000256" key="13">
    <source>
        <dbReference type="RuleBase" id="RU368118"/>
    </source>
</evidence>
<evidence type="ECO:0000256" key="10">
    <source>
        <dbReference type="ARBA" id="ARBA00023128"/>
    </source>
</evidence>
<evidence type="ECO:0000256" key="9">
    <source>
        <dbReference type="ARBA" id="ARBA00022989"/>
    </source>
</evidence>
<comment type="subcellular location">
    <subcellularLocation>
        <location evidence="1 13">Mitochondrion inner membrane</location>
        <topology evidence="1 13">Single-pass membrane protein</topology>
    </subcellularLocation>
</comment>
<dbReference type="PANTHER" id="PTHR12119:SF2">
    <property type="entry name" value="CYTOCHROME B-C1 COMPLEX SUBUNIT 8"/>
    <property type="match status" value="1"/>
</dbReference>
<dbReference type="OrthoDB" id="6683853at2759"/>
<evidence type="ECO:0000256" key="7">
    <source>
        <dbReference type="ARBA" id="ARBA00022792"/>
    </source>
</evidence>
<feature type="transmembrane region" description="Helical" evidence="13">
    <location>
        <begin position="54"/>
        <end position="71"/>
    </location>
</feature>
<comment type="subunit">
    <text evidence="12 13">Component of the ubiquinol-cytochrome c oxidoreductase (cytochrome b-c1 complex, complex III, CIII), a multisubunit enzyme composed of 11 subunits. The complex is composed of 3 respiratory subunits cytochrome b, cytochrome c1 and Rieske protein UQCRFS1, 2 core protein subunits UQCRC1/QCR1 and UQCRC2/QCR2, and 6 low-molecular weight protein subunits UQCRH/QCR6, UQCRB/QCR7, UQCRQ/QCR8, UQCR10/QCR9, UQCR11/QCR10 and subunit 9, the cleavage product of Rieske protein UQCRFS1. The complex exists as an obligatory dimer and forms supercomplexes (SCs) in the inner mitochondrial membrane with NADH-ubiquinone oxidoreductase (complex I, CI) and cytochrome c oxidase (complex IV, CIV), resulting in different assemblies (supercomplex SCI(1)III(2)IV(1) and megacomplex MCI(2)III(2)IV(2)). Interacts with UQCC6.</text>
</comment>
<dbReference type="InterPro" id="IPR004205">
    <property type="entry name" value="Cyt_bc1_su8"/>
</dbReference>
<dbReference type="Gene3D" id="1.20.5.210">
    <property type="entry name" value="Cytochrome b-c1 complex subunit 8"/>
    <property type="match status" value="1"/>
</dbReference>
<evidence type="ECO:0000256" key="11">
    <source>
        <dbReference type="ARBA" id="ARBA00023136"/>
    </source>
</evidence>
<evidence type="ECO:0000256" key="3">
    <source>
        <dbReference type="ARBA" id="ARBA00016324"/>
    </source>
</evidence>
<keyword evidence="11 13" id="KW-0472">Membrane</keyword>
<keyword evidence="9 13" id="KW-1133">Transmembrane helix</keyword>
<evidence type="ECO:0000256" key="2">
    <source>
        <dbReference type="ARBA" id="ARBA00007668"/>
    </source>
</evidence>
<evidence type="ECO:0000256" key="5">
    <source>
        <dbReference type="ARBA" id="ARBA00022660"/>
    </source>
</evidence>
<name>A0A7R8W4N4_9CRUS</name>
<organism evidence="14">
    <name type="scientific">Cyprideis torosa</name>
    <dbReference type="NCBI Taxonomy" id="163714"/>
    <lineage>
        <taxon>Eukaryota</taxon>
        <taxon>Metazoa</taxon>
        <taxon>Ecdysozoa</taxon>
        <taxon>Arthropoda</taxon>
        <taxon>Crustacea</taxon>
        <taxon>Oligostraca</taxon>
        <taxon>Ostracoda</taxon>
        <taxon>Podocopa</taxon>
        <taxon>Podocopida</taxon>
        <taxon>Cytherocopina</taxon>
        <taxon>Cytheroidea</taxon>
        <taxon>Cytherideidae</taxon>
        <taxon>Cyprideis</taxon>
    </lineage>
</organism>
<keyword evidence="8 13" id="KW-0249">Electron transport</keyword>
<keyword evidence="4 13" id="KW-0813">Transport</keyword>
<keyword evidence="6 13" id="KW-0812">Transmembrane</keyword>
<reference evidence="14" key="1">
    <citation type="submission" date="2020-11" db="EMBL/GenBank/DDBJ databases">
        <authorList>
            <person name="Tran Van P."/>
        </authorList>
    </citation>
    <scope>NUCLEOTIDE SEQUENCE</scope>
</reference>
<dbReference type="FunFam" id="1.20.5.210:FF:000001">
    <property type="entry name" value="Cytochrome b-c1 complex subunit 8"/>
    <property type="match status" value="1"/>
</dbReference>
<keyword evidence="7 13" id="KW-0999">Mitochondrion inner membrane</keyword>
<evidence type="ECO:0000256" key="12">
    <source>
        <dbReference type="ARBA" id="ARBA00047105"/>
    </source>
</evidence>
<evidence type="ECO:0000256" key="8">
    <source>
        <dbReference type="ARBA" id="ARBA00022982"/>
    </source>
</evidence>
<evidence type="ECO:0000256" key="1">
    <source>
        <dbReference type="ARBA" id="ARBA00004434"/>
    </source>
</evidence>
<dbReference type="InterPro" id="IPR036642">
    <property type="entry name" value="Cyt_bc1_su8_sf"/>
</dbReference>
<dbReference type="GO" id="GO:0045275">
    <property type="term" value="C:respiratory chain complex III"/>
    <property type="evidence" value="ECO:0007669"/>
    <property type="project" value="UniProtKB-UniRule"/>
</dbReference>
<keyword evidence="5 13" id="KW-0679">Respiratory chain</keyword>
<dbReference type="GO" id="GO:0005743">
    <property type="term" value="C:mitochondrial inner membrane"/>
    <property type="evidence" value="ECO:0007669"/>
    <property type="project" value="UniProtKB-SubCell"/>
</dbReference>
<dbReference type="GO" id="GO:0006122">
    <property type="term" value="P:mitochondrial electron transport, ubiquinol to cytochrome c"/>
    <property type="evidence" value="ECO:0007669"/>
    <property type="project" value="UniProtKB-UniRule"/>
</dbReference>
<sequence>MRLSVVRMGKEFGNLGVRVRGIISYRLSPYEQRAFAGVFNPGIQNMVRRVREEFFYVVPPFVALYCLISWAKAENLRLKRKNPADYANDE</sequence>
<comment type="function">
    <text evidence="13">Component of the ubiquinol-cytochrome c oxidoreductase, a multisubunit transmembrane complex that is part of the mitochondrial electron transport chain which drives oxidative phosphorylation. The complex plays an important role in the uptake of multiple carbon sources present in different host niches.</text>
</comment>
<dbReference type="SUPFAM" id="SSF81508">
    <property type="entry name" value="Ubiquinone-binding protein QP-C of cytochrome bc1 complex (Ubiquinol-cytochrome c reductase)"/>
    <property type="match status" value="1"/>
</dbReference>
<dbReference type="EMBL" id="OB660448">
    <property type="protein sequence ID" value="CAD7224837.1"/>
    <property type="molecule type" value="Genomic_DNA"/>
</dbReference>
<accession>A0A7R8W4N4</accession>
<gene>
    <name evidence="14" type="ORF">CTOB1V02_LOCUS2790</name>
</gene>
<comment type="similarity">
    <text evidence="2 13">Belongs to the UQCRQ/QCR8 family.</text>
</comment>
<keyword evidence="10 13" id="KW-0496">Mitochondrion</keyword>
<dbReference type="PANTHER" id="PTHR12119">
    <property type="entry name" value="UBIQUINOL-CYTOCHROME C REDUCTASE COMPLEX UBIQUINONE-BINDING PROTEIN QP-C"/>
    <property type="match status" value="1"/>
</dbReference>
<evidence type="ECO:0000256" key="4">
    <source>
        <dbReference type="ARBA" id="ARBA00022448"/>
    </source>
</evidence>
<proteinExistence type="inferred from homology"/>